<dbReference type="PANTHER" id="PTHR33841:SF1">
    <property type="entry name" value="DNA METHYLTRANSFERASE A"/>
    <property type="match status" value="1"/>
</dbReference>
<dbReference type="AlphaFoldDB" id="A0AA96IC05"/>
<feature type="domain" description="MmeI-like helicase spacer" evidence="6">
    <location>
        <begin position="168"/>
        <end position="246"/>
    </location>
</feature>
<dbReference type="REBASE" id="763512">
    <property type="entry name" value="AspLEO99ORF9505P"/>
</dbReference>
<sequence length="884" mass="101993">MTIIEIENNLNNLISNFNKESFIFDLLLAYGTPKSTIKRLIGSDHDKLDSNGELIVRKKLFFKVSSKNLHSVIDELKTQKEVTKHSPRFIIVTDFETLLAYDTKTSDSLDTELLNIVNHYDFFLPLAGMEKANFQDENPADVRASIKMAKLYDELQKNNKFESKEDIHSLNVFLTRLLFCYFAEDTNIFEENLFTYSISSHTLPDGSDVNNYMERLFSIFNTPKDKREKNTPEYLQKFPYVNGGLFKDVVKVPIFTTKSRNILIEVGQLKWSEINPDIFGSMIQAVVTSDHRGNMGMHYTSVPNIMKVIEPLFLDELYLEFEKAYENKSKLQMLLNRLAKIKIFDPACGSGNFLIIAYKKLRQLEMSIMQRIDSLSKEKTFQFSEIKLTQFYGIELDDFAHEVAMLSLWLAEHQMNLEFYKAFGRTSPSLPLQNGGNIVHGNATRLDWEEVCPKNDGDEIYILGNPPYQGKSKQLDSQKNDMKFVFNGVDNYKSLDYISCWFFLGSKYIKNINAKLAFVSTNSLCQGEQVSLLWSHIFNINIEISFAYQSFKWQNNAKDNAGVSVVIIGLRNVSNEKKFIFNENIKKESKNINAYLINSSEIIITKQSKSISNLPNMMSGNKPVDGGNLIFSEEEKNLILLKNPNSSKYIKKFMGADEFMNGKLRYCLWIEDNQVDDANNNELIMKRIEETKKFRLSSKDIGANQLAVKSHKFRDFYSTQTTSIVIPQTGSERREYLPIGFVDGSVIISNAARVIYNAEAWIMGLLSSKIHIVWVRIVAGRMKMDMQYSNTICYNTFPFPNISQKQKDEITELVFAILDEREKHSQKTLAQLYDPDKMPEGLKKAHHNLDIAIEQCYRSKPFESDEERLEYLFKMYEDITSKEV</sequence>
<evidence type="ECO:0000259" key="8">
    <source>
        <dbReference type="Pfam" id="PF20467"/>
    </source>
</evidence>
<dbReference type="EMBL" id="CP134845">
    <property type="protein sequence ID" value="WNL15308.1"/>
    <property type="molecule type" value="Genomic_DNA"/>
</dbReference>
<gene>
    <name evidence="11" type="ORF">RJG51_03765</name>
    <name evidence="10" type="ORF">RJG52_08010</name>
    <name evidence="12" type="ORF">RJG53_09505</name>
    <name evidence="14" type="ORF">RJG55_08005</name>
    <name evidence="13" type="ORF">RJG56_09355</name>
    <name evidence="15" type="ORF">RJG57_03360</name>
</gene>
<evidence type="ECO:0000256" key="4">
    <source>
        <dbReference type="ARBA" id="ARBA00047942"/>
    </source>
</evidence>
<dbReference type="Pfam" id="PF20473">
    <property type="entry name" value="MmeI_Mtase"/>
    <property type="match status" value="1"/>
</dbReference>
<dbReference type="Pfam" id="PF20464">
    <property type="entry name" value="MmeI_N"/>
    <property type="match status" value="1"/>
</dbReference>
<accession>A0AA96IC05</accession>
<evidence type="ECO:0000313" key="13">
    <source>
        <dbReference type="EMBL" id="WNL20947.1"/>
    </source>
</evidence>
<dbReference type="Pfam" id="PF20467">
    <property type="entry name" value="MmeI_C"/>
    <property type="match status" value="1"/>
</dbReference>
<dbReference type="InterPro" id="IPR046817">
    <property type="entry name" value="MmeI_N"/>
</dbReference>
<proteinExistence type="predicted"/>
<protein>
    <recommendedName>
        <fullName evidence="1">site-specific DNA-methyltransferase (adenine-specific)</fullName>
        <ecNumber evidence="1">2.1.1.72</ecNumber>
    </recommendedName>
</protein>
<evidence type="ECO:0000313" key="11">
    <source>
        <dbReference type="EMBL" id="WNL15308.1"/>
    </source>
</evidence>
<name>A0AA96IC05_9BACT</name>
<dbReference type="Pfam" id="PF20465">
    <property type="entry name" value="MmeI_hel"/>
    <property type="match status" value="1"/>
</dbReference>
<evidence type="ECO:0000313" key="12">
    <source>
        <dbReference type="EMBL" id="WNL18812.1"/>
    </source>
</evidence>
<reference evidence="10" key="2">
    <citation type="submission" date="2023-09" db="EMBL/GenBank/DDBJ databases">
        <title>Characterization of Arcobacter Isolates from Retail Chicken Sold in Supermarkets in Tbilisi, Georgia.</title>
        <authorList>
            <person name="Matthias R."/>
            <person name="Zautner A.E."/>
        </authorList>
    </citation>
    <scope>NUCLEOTIDE SEQUENCE</scope>
    <source>
        <strain evidence="11">LEO 108</strain>
        <strain evidence="10">LEO 109</strain>
    </source>
</reference>
<dbReference type="PANTHER" id="PTHR33841">
    <property type="entry name" value="DNA METHYLTRANSFERASE YEEA-RELATED"/>
    <property type="match status" value="1"/>
</dbReference>
<dbReference type="EC" id="2.1.1.72" evidence="1"/>
<dbReference type="InterPro" id="IPR050953">
    <property type="entry name" value="N4_N6_ade-DNA_methylase"/>
</dbReference>
<evidence type="ECO:0000256" key="1">
    <source>
        <dbReference type="ARBA" id="ARBA00011900"/>
    </source>
</evidence>
<dbReference type="GO" id="GO:0032259">
    <property type="term" value="P:methylation"/>
    <property type="evidence" value="ECO:0007669"/>
    <property type="project" value="UniProtKB-KW"/>
</dbReference>
<keyword evidence="3" id="KW-0808">Transferase</keyword>
<dbReference type="Pfam" id="PF20466">
    <property type="entry name" value="MmeI_TRD"/>
    <property type="match status" value="1"/>
</dbReference>
<dbReference type="EMBL" id="CP134844">
    <property type="protein sequence ID" value="WNL11864.1"/>
    <property type="molecule type" value="Genomic_DNA"/>
</dbReference>
<evidence type="ECO:0000313" key="10">
    <source>
        <dbReference type="EMBL" id="WNL11864.1"/>
    </source>
</evidence>
<keyword evidence="2 15" id="KW-0489">Methyltransferase</keyword>
<feature type="domain" description="MmeI-like DNA-methyltransferase" evidence="9">
    <location>
        <begin position="321"/>
        <end position="581"/>
    </location>
</feature>
<dbReference type="InterPro" id="IPR046820">
    <property type="entry name" value="MmeI_TRD"/>
</dbReference>
<organism evidence="15">
    <name type="scientific">Arcobacter sp. AZ-2023</name>
    <dbReference type="NCBI Taxonomy" id="3074453"/>
    <lineage>
        <taxon>Bacteria</taxon>
        <taxon>Pseudomonadati</taxon>
        <taxon>Campylobacterota</taxon>
        <taxon>Epsilonproteobacteria</taxon>
        <taxon>Campylobacterales</taxon>
        <taxon>Arcobacteraceae</taxon>
        <taxon>Arcobacter</taxon>
    </lineage>
</organism>
<dbReference type="InterPro" id="IPR046819">
    <property type="entry name" value="MmeI_hel"/>
</dbReference>
<dbReference type="InterPro" id="IPR046818">
    <property type="entry name" value="MmeI_C"/>
</dbReference>
<feature type="domain" description="MmeI-like N-terminal" evidence="5">
    <location>
        <begin position="2"/>
        <end position="157"/>
    </location>
</feature>
<reference evidence="15" key="1">
    <citation type="submission" date="2023-09" db="EMBL/GenBank/DDBJ databases">
        <title>Arcobacter tbilisiensis sp. nov. isolated from chicken meat in Tbilisi, Georgia.</title>
        <authorList>
            <person name="Matthias R."/>
            <person name="Zautner A.E."/>
        </authorList>
    </citation>
    <scope>NUCLEOTIDE SEQUENCE</scope>
    <source>
        <strain evidence="15">LEO 70</strain>
        <strain evidence="14">LEO 74</strain>
        <strain evidence="13">LEO 79</strain>
        <strain evidence="12">LEO 99</strain>
    </source>
</reference>
<evidence type="ECO:0000313" key="14">
    <source>
        <dbReference type="EMBL" id="WNL22886.1"/>
    </source>
</evidence>
<dbReference type="EMBL" id="CP134849">
    <property type="protein sequence ID" value="WNL18812.1"/>
    <property type="molecule type" value="Genomic_DNA"/>
</dbReference>
<dbReference type="Gene3D" id="3.40.50.150">
    <property type="entry name" value="Vaccinia Virus protein VP39"/>
    <property type="match status" value="1"/>
</dbReference>
<dbReference type="EMBL" id="CP134851">
    <property type="protein sequence ID" value="WNL22886.1"/>
    <property type="molecule type" value="Genomic_DNA"/>
</dbReference>
<dbReference type="SUPFAM" id="SSF53335">
    <property type="entry name" value="S-adenosyl-L-methionine-dependent methyltransferases"/>
    <property type="match status" value="1"/>
</dbReference>
<dbReference type="EMBL" id="CP134852">
    <property type="protein sequence ID" value="WNL26223.1"/>
    <property type="molecule type" value="Genomic_DNA"/>
</dbReference>
<dbReference type="EMBL" id="CP134850">
    <property type="protein sequence ID" value="WNL20947.1"/>
    <property type="molecule type" value="Genomic_DNA"/>
</dbReference>
<evidence type="ECO:0000256" key="3">
    <source>
        <dbReference type="ARBA" id="ARBA00022679"/>
    </source>
</evidence>
<evidence type="ECO:0000313" key="15">
    <source>
        <dbReference type="EMBL" id="WNL26223.1"/>
    </source>
</evidence>
<dbReference type="GO" id="GO:0009007">
    <property type="term" value="F:site-specific DNA-methyltransferase (adenine-specific) activity"/>
    <property type="evidence" value="ECO:0007669"/>
    <property type="project" value="UniProtKB-EC"/>
</dbReference>
<feature type="domain" description="MmeI-like target recognition" evidence="7">
    <location>
        <begin position="600"/>
        <end position="802"/>
    </location>
</feature>
<comment type="catalytic activity">
    <reaction evidence="4">
        <text>a 2'-deoxyadenosine in DNA + S-adenosyl-L-methionine = an N(6)-methyl-2'-deoxyadenosine in DNA + S-adenosyl-L-homocysteine + H(+)</text>
        <dbReference type="Rhea" id="RHEA:15197"/>
        <dbReference type="Rhea" id="RHEA-COMP:12418"/>
        <dbReference type="Rhea" id="RHEA-COMP:12419"/>
        <dbReference type="ChEBI" id="CHEBI:15378"/>
        <dbReference type="ChEBI" id="CHEBI:57856"/>
        <dbReference type="ChEBI" id="CHEBI:59789"/>
        <dbReference type="ChEBI" id="CHEBI:90615"/>
        <dbReference type="ChEBI" id="CHEBI:90616"/>
        <dbReference type="EC" id="2.1.1.72"/>
    </reaction>
</comment>
<feature type="domain" description="MmeI-like C-terminal" evidence="8">
    <location>
        <begin position="803"/>
        <end position="881"/>
    </location>
</feature>
<dbReference type="REBASE" id="763443">
    <property type="entry name" value="AspLEO70ORF3360P"/>
</dbReference>
<dbReference type="InterPro" id="IPR046816">
    <property type="entry name" value="MmeI_Mtase"/>
</dbReference>
<evidence type="ECO:0000256" key="2">
    <source>
        <dbReference type="ARBA" id="ARBA00022603"/>
    </source>
</evidence>
<evidence type="ECO:0000259" key="5">
    <source>
        <dbReference type="Pfam" id="PF20464"/>
    </source>
</evidence>
<evidence type="ECO:0000259" key="9">
    <source>
        <dbReference type="Pfam" id="PF20473"/>
    </source>
</evidence>
<evidence type="ECO:0000259" key="7">
    <source>
        <dbReference type="Pfam" id="PF20466"/>
    </source>
</evidence>
<dbReference type="REBASE" id="763511">
    <property type="entry name" value="AspLEO79ORF9355P"/>
</dbReference>
<dbReference type="InterPro" id="IPR029063">
    <property type="entry name" value="SAM-dependent_MTases_sf"/>
</dbReference>
<evidence type="ECO:0000259" key="6">
    <source>
        <dbReference type="Pfam" id="PF20465"/>
    </source>
</evidence>